<dbReference type="SUPFAM" id="SSF46785">
    <property type="entry name" value="Winged helix' DNA-binding domain"/>
    <property type="match status" value="1"/>
</dbReference>
<dbReference type="GO" id="GO:0003677">
    <property type="term" value="F:DNA binding"/>
    <property type="evidence" value="ECO:0007669"/>
    <property type="project" value="UniProtKB-KW"/>
</dbReference>
<gene>
    <name evidence="5" type="ORF">APZ00_03725</name>
</gene>
<keyword evidence="6" id="KW-1185">Reference proteome</keyword>
<organism evidence="5 6">
    <name type="scientific">Pannonibacter phragmitetus</name>
    <dbReference type="NCBI Taxonomy" id="121719"/>
    <lineage>
        <taxon>Bacteria</taxon>
        <taxon>Pseudomonadati</taxon>
        <taxon>Pseudomonadota</taxon>
        <taxon>Alphaproteobacteria</taxon>
        <taxon>Hyphomicrobiales</taxon>
        <taxon>Stappiaceae</taxon>
        <taxon>Pannonibacter</taxon>
    </lineage>
</organism>
<keyword evidence="1" id="KW-0805">Transcription regulation</keyword>
<dbReference type="Gene3D" id="1.10.10.10">
    <property type="entry name" value="Winged helix-like DNA-binding domain superfamily/Winged helix DNA-binding domain"/>
    <property type="match status" value="1"/>
</dbReference>
<dbReference type="PRINTS" id="PR00778">
    <property type="entry name" value="HTHARSR"/>
</dbReference>
<name>A0A0U2WBP1_9HYPH</name>
<proteinExistence type="predicted"/>
<dbReference type="SMART" id="SM00418">
    <property type="entry name" value="HTH_ARSR"/>
    <property type="match status" value="1"/>
</dbReference>
<dbReference type="Proteomes" id="UP000064921">
    <property type="component" value="Chromosome"/>
</dbReference>
<dbReference type="InterPro" id="IPR011991">
    <property type="entry name" value="ArsR-like_HTH"/>
</dbReference>
<dbReference type="GO" id="GO:0003700">
    <property type="term" value="F:DNA-binding transcription factor activity"/>
    <property type="evidence" value="ECO:0007669"/>
    <property type="project" value="InterPro"/>
</dbReference>
<dbReference type="InterPro" id="IPR051081">
    <property type="entry name" value="HTH_MetalResp_TranReg"/>
</dbReference>
<dbReference type="InterPro" id="IPR036388">
    <property type="entry name" value="WH-like_DNA-bd_sf"/>
</dbReference>
<dbReference type="AlphaFoldDB" id="A0A0U2WBP1"/>
<dbReference type="STRING" id="121719.APZ00_03725"/>
<protein>
    <submittedName>
        <fullName evidence="5">ArsR family transcriptional regulator</fullName>
    </submittedName>
</protein>
<evidence type="ECO:0000313" key="5">
    <source>
        <dbReference type="EMBL" id="ALV29850.1"/>
    </source>
</evidence>
<evidence type="ECO:0000256" key="2">
    <source>
        <dbReference type="ARBA" id="ARBA00023125"/>
    </source>
</evidence>
<dbReference type="PANTHER" id="PTHR33154">
    <property type="entry name" value="TRANSCRIPTIONAL REGULATOR, ARSR FAMILY"/>
    <property type="match status" value="1"/>
</dbReference>
<evidence type="ECO:0000256" key="3">
    <source>
        <dbReference type="ARBA" id="ARBA00023163"/>
    </source>
</evidence>
<evidence type="ECO:0000256" key="1">
    <source>
        <dbReference type="ARBA" id="ARBA00023015"/>
    </source>
</evidence>
<dbReference type="RefSeq" id="WP_058900546.1">
    <property type="nucleotide sequence ID" value="NZ_ML112588.1"/>
</dbReference>
<reference evidence="5 6" key="1">
    <citation type="submission" date="2015-10" db="EMBL/GenBank/DDBJ databases">
        <title>The world's first case of liver abscess caused by Pannonibacter phragmitetus.</title>
        <authorList>
            <person name="Ming D."/>
            <person name="Wang M."/>
            <person name="Zhou Y."/>
            <person name="Jiang T."/>
            <person name="Hu S."/>
        </authorList>
    </citation>
    <scope>NUCLEOTIDE SEQUENCE [LARGE SCALE GENOMIC DNA]</scope>
    <source>
        <strain evidence="5 6">31801</strain>
    </source>
</reference>
<dbReference type="InterPro" id="IPR001845">
    <property type="entry name" value="HTH_ArsR_DNA-bd_dom"/>
</dbReference>
<dbReference type="PROSITE" id="PS50987">
    <property type="entry name" value="HTH_ARSR_2"/>
    <property type="match status" value="1"/>
</dbReference>
<dbReference type="Pfam" id="PF01022">
    <property type="entry name" value="HTH_5"/>
    <property type="match status" value="1"/>
</dbReference>
<sequence length="103" mass="11993">MHLDPFSVLAEPARRNILDQLRLGETSVTDLVDRLDLPQPSVSKHLRVLREAGFVSSKVAAQRRIYRLEPERIRAIDEWLAPYRAMWTKSLDALERHLDTMED</sequence>
<dbReference type="InterPro" id="IPR036390">
    <property type="entry name" value="WH_DNA-bd_sf"/>
</dbReference>
<keyword evidence="2" id="KW-0238">DNA-binding</keyword>
<evidence type="ECO:0000259" key="4">
    <source>
        <dbReference type="PROSITE" id="PS50987"/>
    </source>
</evidence>
<accession>A0A0U2WBP1</accession>
<dbReference type="CDD" id="cd00090">
    <property type="entry name" value="HTH_ARSR"/>
    <property type="match status" value="1"/>
</dbReference>
<keyword evidence="3" id="KW-0804">Transcription</keyword>
<feature type="domain" description="HTH arsR-type" evidence="4">
    <location>
        <begin position="1"/>
        <end position="88"/>
    </location>
</feature>
<dbReference type="NCBIfam" id="NF033788">
    <property type="entry name" value="HTH_metalloreg"/>
    <property type="match status" value="1"/>
</dbReference>
<dbReference type="PANTHER" id="PTHR33154:SF33">
    <property type="entry name" value="TRANSCRIPTIONAL REPRESSOR SDPR"/>
    <property type="match status" value="1"/>
</dbReference>
<dbReference type="EMBL" id="CP013068">
    <property type="protein sequence ID" value="ALV29850.1"/>
    <property type="molecule type" value="Genomic_DNA"/>
</dbReference>
<dbReference type="KEGG" id="pphr:APZ00_03725"/>
<evidence type="ECO:0000313" key="6">
    <source>
        <dbReference type="Proteomes" id="UP000064921"/>
    </source>
</evidence>